<proteinExistence type="predicted"/>
<sequence length="60" mass="6831">MKRFFAVIDKINKIVNFIGMQPIAKDQPRYALYFDRVVMILIILGTLALVAYLAKVAMAN</sequence>
<protein>
    <submittedName>
        <fullName evidence="2">Uncharacterized protein</fullName>
    </submittedName>
</protein>
<evidence type="ECO:0000256" key="1">
    <source>
        <dbReference type="SAM" id="Phobius"/>
    </source>
</evidence>
<dbReference type="Proteomes" id="UP000191897">
    <property type="component" value="Unassembled WGS sequence"/>
</dbReference>
<name>A0A1S7SCR6_AGRTU</name>
<accession>A0A1S7SCR6</accession>
<dbReference type="AlphaFoldDB" id="A0A1S7SCR6"/>
<dbReference type="EMBL" id="FBWC01000040">
    <property type="protein sequence ID" value="CUX66755.1"/>
    <property type="molecule type" value="Genomic_DNA"/>
</dbReference>
<dbReference type="RefSeq" id="WP_080867831.1">
    <property type="nucleotide sequence ID" value="NZ_LT009733.1"/>
</dbReference>
<evidence type="ECO:0000313" key="3">
    <source>
        <dbReference type="Proteomes" id="UP000191897"/>
    </source>
</evidence>
<organism evidence="2 3">
    <name type="scientific">Agrobacterium tumefaciens str. Kerr 14</name>
    <dbReference type="NCBI Taxonomy" id="1183424"/>
    <lineage>
        <taxon>Bacteria</taxon>
        <taxon>Pseudomonadati</taxon>
        <taxon>Pseudomonadota</taxon>
        <taxon>Alphaproteobacteria</taxon>
        <taxon>Hyphomicrobiales</taxon>
        <taxon>Rhizobiaceae</taxon>
        <taxon>Rhizobium/Agrobacterium group</taxon>
        <taxon>Agrobacterium</taxon>
        <taxon>Agrobacterium tumefaciens complex</taxon>
    </lineage>
</organism>
<feature type="transmembrane region" description="Helical" evidence="1">
    <location>
        <begin position="30"/>
        <end position="54"/>
    </location>
</feature>
<keyword evidence="1" id="KW-0472">Membrane</keyword>
<reference evidence="2 3" key="1">
    <citation type="submission" date="2016-01" db="EMBL/GenBank/DDBJ databases">
        <authorList>
            <person name="Oliw E.H."/>
        </authorList>
    </citation>
    <scope>NUCLEOTIDE SEQUENCE [LARGE SCALE GENOMIC DNA]</scope>
    <source>
        <strain evidence="2 3">Kerr 14</strain>
    </source>
</reference>
<evidence type="ECO:0000313" key="2">
    <source>
        <dbReference type="EMBL" id="CUX66755.1"/>
    </source>
</evidence>
<keyword evidence="1" id="KW-0812">Transmembrane</keyword>
<gene>
    <name evidence="2" type="ORF">AGR4C_pb10001</name>
</gene>
<keyword evidence="1" id="KW-1133">Transmembrane helix</keyword>